<dbReference type="Gene3D" id="3.30.70.270">
    <property type="match status" value="1"/>
</dbReference>
<dbReference type="PANTHER" id="PTHR45138">
    <property type="entry name" value="REGULATORY COMPONENTS OF SENSORY TRANSDUCTION SYSTEM"/>
    <property type="match status" value="1"/>
</dbReference>
<evidence type="ECO:0000313" key="7">
    <source>
        <dbReference type="EMBL" id="MBB6541797.1"/>
    </source>
</evidence>
<evidence type="ECO:0000256" key="3">
    <source>
        <dbReference type="ARBA" id="ARBA00034247"/>
    </source>
</evidence>
<evidence type="ECO:0000256" key="4">
    <source>
        <dbReference type="PROSITE-ProRule" id="PRU00169"/>
    </source>
</evidence>
<dbReference type="Proteomes" id="UP000537141">
    <property type="component" value="Unassembled WGS sequence"/>
</dbReference>
<dbReference type="FunFam" id="3.30.70.270:FF:000001">
    <property type="entry name" value="Diguanylate cyclase domain protein"/>
    <property type="match status" value="1"/>
</dbReference>
<gene>
    <name evidence="7" type="ORF">HNQ55_000271</name>
</gene>
<dbReference type="SUPFAM" id="SSF52172">
    <property type="entry name" value="CheY-like"/>
    <property type="match status" value="1"/>
</dbReference>
<dbReference type="InterPro" id="IPR050469">
    <property type="entry name" value="Diguanylate_Cyclase"/>
</dbReference>
<comment type="caution">
    <text evidence="7">The sequence shown here is derived from an EMBL/GenBank/DDBJ whole genome shotgun (WGS) entry which is preliminary data.</text>
</comment>
<name>A0A7X0NE74_9GAMM</name>
<dbReference type="InterPro" id="IPR000160">
    <property type="entry name" value="GGDEF_dom"/>
</dbReference>
<dbReference type="CDD" id="cd01949">
    <property type="entry name" value="GGDEF"/>
    <property type="match status" value="1"/>
</dbReference>
<evidence type="ECO:0000259" key="6">
    <source>
        <dbReference type="PROSITE" id="PS50887"/>
    </source>
</evidence>
<dbReference type="GO" id="GO:0000160">
    <property type="term" value="P:phosphorelay signal transduction system"/>
    <property type="evidence" value="ECO:0007669"/>
    <property type="project" value="InterPro"/>
</dbReference>
<dbReference type="PROSITE" id="PS50110">
    <property type="entry name" value="RESPONSE_REGULATORY"/>
    <property type="match status" value="1"/>
</dbReference>
<dbReference type="NCBIfam" id="TIGR00254">
    <property type="entry name" value="GGDEF"/>
    <property type="match status" value="1"/>
</dbReference>
<dbReference type="GO" id="GO:0052621">
    <property type="term" value="F:diguanylate cyclase activity"/>
    <property type="evidence" value="ECO:0007669"/>
    <property type="project" value="UniProtKB-EC"/>
</dbReference>
<dbReference type="SMART" id="SM00448">
    <property type="entry name" value="REC"/>
    <property type="match status" value="1"/>
</dbReference>
<dbReference type="Pfam" id="PF00072">
    <property type="entry name" value="Response_reg"/>
    <property type="match status" value="1"/>
</dbReference>
<dbReference type="Pfam" id="PF00990">
    <property type="entry name" value="GGDEF"/>
    <property type="match status" value="1"/>
</dbReference>
<comment type="cofactor">
    <cofactor evidence="1">
        <name>Mg(2+)</name>
        <dbReference type="ChEBI" id="CHEBI:18420"/>
    </cofactor>
</comment>
<dbReference type="GO" id="GO:0005886">
    <property type="term" value="C:plasma membrane"/>
    <property type="evidence" value="ECO:0007669"/>
    <property type="project" value="TreeGrafter"/>
</dbReference>
<protein>
    <recommendedName>
        <fullName evidence="2">diguanylate cyclase</fullName>
        <ecNumber evidence="2">2.7.7.65</ecNumber>
    </recommendedName>
</protein>
<dbReference type="Gene3D" id="3.40.50.2300">
    <property type="match status" value="1"/>
</dbReference>
<dbReference type="InterPro" id="IPR011006">
    <property type="entry name" value="CheY-like_superfamily"/>
</dbReference>
<accession>A0A7X0NE74</accession>
<sequence length="302" mass="34158">MNIDQEVKDTLPQSKILIVEDQPMNVVLLQSILSSYYQVSAVESGEDAINECRTNMPDLILLDIQLTGISGVEVCQHLKSDPRTKDIPIIFITSLQEHEDFFWEAGGVDFIPKPISYKTVFNRVKSHLTLKLQRDKIKALAFLDSLTGIYNRRYFDTHLAQTELISQRNDDDYALLLIDIDFFKQFNDTYGHINGDIALVKVAETIVRTLNRPSDFVARFGGEEFAVVLPSTNLNGGKLIAEKIIENILALNLTHGSSPFKRLTISIGLTTYRNLDNNNKIIQQADENLYSAKRSGRNQVTH</sequence>
<dbReference type="PROSITE" id="PS50887">
    <property type="entry name" value="GGDEF"/>
    <property type="match status" value="1"/>
</dbReference>
<dbReference type="InterPro" id="IPR029787">
    <property type="entry name" value="Nucleotide_cyclase"/>
</dbReference>
<dbReference type="EMBL" id="JACHHU010000001">
    <property type="protein sequence ID" value="MBB6541797.1"/>
    <property type="molecule type" value="Genomic_DNA"/>
</dbReference>
<proteinExistence type="predicted"/>
<keyword evidence="8" id="KW-1185">Reference proteome</keyword>
<keyword evidence="4" id="KW-0597">Phosphoprotein</keyword>
<dbReference type="EC" id="2.7.7.65" evidence="2"/>
<dbReference type="AlphaFoldDB" id="A0A7X0NE74"/>
<dbReference type="RefSeq" id="WP_221435105.1">
    <property type="nucleotide sequence ID" value="NZ_AP027362.1"/>
</dbReference>
<comment type="catalytic activity">
    <reaction evidence="3">
        <text>2 GTP = 3',3'-c-di-GMP + 2 diphosphate</text>
        <dbReference type="Rhea" id="RHEA:24898"/>
        <dbReference type="ChEBI" id="CHEBI:33019"/>
        <dbReference type="ChEBI" id="CHEBI:37565"/>
        <dbReference type="ChEBI" id="CHEBI:58805"/>
        <dbReference type="EC" id="2.7.7.65"/>
    </reaction>
</comment>
<evidence type="ECO:0000256" key="2">
    <source>
        <dbReference type="ARBA" id="ARBA00012528"/>
    </source>
</evidence>
<evidence type="ECO:0000259" key="5">
    <source>
        <dbReference type="PROSITE" id="PS50110"/>
    </source>
</evidence>
<dbReference type="InterPro" id="IPR043128">
    <property type="entry name" value="Rev_trsase/Diguanyl_cyclase"/>
</dbReference>
<evidence type="ECO:0000256" key="1">
    <source>
        <dbReference type="ARBA" id="ARBA00001946"/>
    </source>
</evidence>
<feature type="domain" description="Response regulatory" evidence="5">
    <location>
        <begin position="15"/>
        <end position="128"/>
    </location>
</feature>
<dbReference type="InterPro" id="IPR001789">
    <property type="entry name" value="Sig_transdc_resp-reg_receiver"/>
</dbReference>
<organism evidence="7 8">
    <name type="scientific">Thalassotalea piscium</name>
    <dbReference type="NCBI Taxonomy" id="1230533"/>
    <lineage>
        <taxon>Bacteria</taxon>
        <taxon>Pseudomonadati</taxon>
        <taxon>Pseudomonadota</taxon>
        <taxon>Gammaproteobacteria</taxon>
        <taxon>Alteromonadales</taxon>
        <taxon>Colwelliaceae</taxon>
        <taxon>Thalassotalea</taxon>
    </lineage>
</organism>
<dbReference type="GO" id="GO:0043709">
    <property type="term" value="P:cell adhesion involved in single-species biofilm formation"/>
    <property type="evidence" value="ECO:0007669"/>
    <property type="project" value="TreeGrafter"/>
</dbReference>
<dbReference type="PANTHER" id="PTHR45138:SF9">
    <property type="entry name" value="DIGUANYLATE CYCLASE DGCM-RELATED"/>
    <property type="match status" value="1"/>
</dbReference>
<reference evidence="7 8" key="1">
    <citation type="submission" date="2020-08" db="EMBL/GenBank/DDBJ databases">
        <title>Genomic Encyclopedia of Type Strains, Phase IV (KMG-IV): sequencing the most valuable type-strain genomes for metagenomic binning, comparative biology and taxonomic classification.</title>
        <authorList>
            <person name="Goeker M."/>
        </authorList>
    </citation>
    <scope>NUCLEOTIDE SEQUENCE [LARGE SCALE GENOMIC DNA]</scope>
    <source>
        <strain evidence="7 8">DSM 26287</strain>
    </source>
</reference>
<dbReference type="SMART" id="SM00267">
    <property type="entry name" value="GGDEF"/>
    <property type="match status" value="1"/>
</dbReference>
<dbReference type="GO" id="GO:1902201">
    <property type="term" value="P:negative regulation of bacterial-type flagellum-dependent cell motility"/>
    <property type="evidence" value="ECO:0007669"/>
    <property type="project" value="TreeGrafter"/>
</dbReference>
<feature type="modified residue" description="4-aspartylphosphate" evidence="4">
    <location>
        <position position="63"/>
    </location>
</feature>
<feature type="domain" description="GGDEF" evidence="6">
    <location>
        <begin position="171"/>
        <end position="302"/>
    </location>
</feature>
<dbReference type="SUPFAM" id="SSF55073">
    <property type="entry name" value="Nucleotide cyclase"/>
    <property type="match status" value="1"/>
</dbReference>
<evidence type="ECO:0000313" key="8">
    <source>
        <dbReference type="Proteomes" id="UP000537141"/>
    </source>
</evidence>